<dbReference type="AlphaFoldDB" id="A0AAD4IU29"/>
<dbReference type="SUPFAM" id="SSF81606">
    <property type="entry name" value="PP2C-like"/>
    <property type="match status" value="1"/>
</dbReference>
<proteinExistence type="predicted"/>
<evidence type="ECO:0000259" key="2">
    <source>
        <dbReference type="PROSITE" id="PS51746"/>
    </source>
</evidence>
<feature type="region of interest" description="Disordered" evidence="1">
    <location>
        <begin position="1"/>
        <end position="35"/>
    </location>
</feature>
<dbReference type="GO" id="GO:0004722">
    <property type="term" value="F:protein serine/threonine phosphatase activity"/>
    <property type="evidence" value="ECO:0007669"/>
    <property type="project" value="InterPro"/>
</dbReference>
<name>A0AAD4IU29_PERFH</name>
<feature type="domain" description="PPM-type phosphatase" evidence="2">
    <location>
        <begin position="42"/>
        <end position="305"/>
    </location>
</feature>
<protein>
    <recommendedName>
        <fullName evidence="2">PPM-type phosphatase domain-containing protein</fullName>
    </recommendedName>
</protein>
<dbReference type="PANTHER" id="PTHR47992">
    <property type="entry name" value="PROTEIN PHOSPHATASE"/>
    <property type="match status" value="1"/>
</dbReference>
<sequence>MIKSVKASRSHSKETRKGCRKTDRTIGGDGEGQSETISQPLKYGYVSILGRKRVMEDPVMVVPPRKLPGGYSFFAAYGGGRGGANVAEMCTDKLHQCLEKHTETAAKLPEEKGIQWGKLLMDCFSCMYEDMCGKEVEQREGMSSAAAAAERMMKFTAVVVGVEKGEVVLVNCGGSRAVLWSGGVASPLWNDFNKPYEADDESIGAAGGTIISDGCEKHERIWEAAEVTVLRRNENSEDFLIIASDGLWNVMGKEMACEVVRKCLDGKIRSFPSEGGGASQAAAMLAELAIAKGSKDNISIIVVHLN</sequence>
<keyword evidence="4" id="KW-1185">Reference proteome</keyword>
<dbReference type="InterPro" id="IPR001932">
    <property type="entry name" value="PPM-type_phosphatase-like_dom"/>
</dbReference>
<gene>
    <name evidence="3" type="ORF">C2S53_018585</name>
</gene>
<dbReference type="SMART" id="SM00332">
    <property type="entry name" value="PP2Cc"/>
    <property type="match status" value="1"/>
</dbReference>
<dbReference type="Gene3D" id="3.60.40.10">
    <property type="entry name" value="PPM-type phosphatase domain"/>
    <property type="match status" value="1"/>
</dbReference>
<dbReference type="CDD" id="cd00143">
    <property type="entry name" value="PP2Cc"/>
    <property type="match status" value="1"/>
</dbReference>
<evidence type="ECO:0000313" key="4">
    <source>
        <dbReference type="Proteomes" id="UP001190926"/>
    </source>
</evidence>
<dbReference type="InterPro" id="IPR015655">
    <property type="entry name" value="PP2C"/>
</dbReference>
<dbReference type="PROSITE" id="PS51746">
    <property type="entry name" value="PPM_2"/>
    <property type="match status" value="1"/>
</dbReference>
<evidence type="ECO:0000313" key="3">
    <source>
        <dbReference type="EMBL" id="KAH6821519.1"/>
    </source>
</evidence>
<feature type="compositionally biased region" description="Basic residues" evidence="1">
    <location>
        <begin position="1"/>
        <end position="10"/>
    </location>
</feature>
<dbReference type="InterPro" id="IPR036457">
    <property type="entry name" value="PPM-type-like_dom_sf"/>
</dbReference>
<accession>A0AAD4IU29</accession>
<feature type="compositionally biased region" description="Basic and acidic residues" evidence="1">
    <location>
        <begin position="11"/>
        <end position="26"/>
    </location>
</feature>
<dbReference type="EMBL" id="SDAM02002078">
    <property type="protein sequence ID" value="KAH6821519.1"/>
    <property type="molecule type" value="Genomic_DNA"/>
</dbReference>
<organism evidence="3 4">
    <name type="scientific">Perilla frutescens var. hirtella</name>
    <name type="common">Perilla citriodora</name>
    <name type="synonym">Perilla setoyensis</name>
    <dbReference type="NCBI Taxonomy" id="608512"/>
    <lineage>
        <taxon>Eukaryota</taxon>
        <taxon>Viridiplantae</taxon>
        <taxon>Streptophyta</taxon>
        <taxon>Embryophyta</taxon>
        <taxon>Tracheophyta</taxon>
        <taxon>Spermatophyta</taxon>
        <taxon>Magnoliopsida</taxon>
        <taxon>eudicotyledons</taxon>
        <taxon>Gunneridae</taxon>
        <taxon>Pentapetalae</taxon>
        <taxon>asterids</taxon>
        <taxon>lamiids</taxon>
        <taxon>Lamiales</taxon>
        <taxon>Lamiaceae</taxon>
        <taxon>Nepetoideae</taxon>
        <taxon>Elsholtzieae</taxon>
        <taxon>Perilla</taxon>
    </lineage>
</organism>
<dbReference type="Proteomes" id="UP001190926">
    <property type="component" value="Unassembled WGS sequence"/>
</dbReference>
<reference evidence="3 4" key="1">
    <citation type="journal article" date="2021" name="Nat. Commun.">
        <title>Incipient diploidization of the medicinal plant Perilla within 10,000 years.</title>
        <authorList>
            <person name="Zhang Y."/>
            <person name="Shen Q."/>
            <person name="Leng L."/>
            <person name="Zhang D."/>
            <person name="Chen S."/>
            <person name="Shi Y."/>
            <person name="Ning Z."/>
            <person name="Chen S."/>
        </authorList>
    </citation>
    <scope>NUCLEOTIDE SEQUENCE [LARGE SCALE GENOMIC DNA]</scope>
    <source>
        <strain evidence="4">cv. PC099</strain>
    </source>
</reference>
<dbReference type="Pfam" id="PF00481">
    <property type="entry name" value="PP2C"/>
    <property type="match status" value="1"/>
</dbReference>
<evidence type="ECO:0000256" key="1">
    <source>
        <dbReference type="SAM" id="MobiDB-lite"/>
    </source>
</evidence>
<comment type="caution">
    <text evidence="3">The sequence shown here is derived from an EMBL/GenBank/DDBJ whole genome shotgun (WGS) entry which is preliminary data.</text>
</comment>